<organism evidence="1 2">
    <name type="scientific">Microcystis aeruginosa NIES-298</name>
    <dbReference type="NCBI Taxonomy" id="449468"/>
    <lineage>
        <taxon>Bacteria</taxon>
        <taxon>Bacillati</taxon>
        <taxon>Cyanobacteriota</taxon>
        <taxon>Cyanophyceae</taxon>
        <taxon>Oscillatoriophycideae</taxon>
        <taxon>Chroococcales</taxon>
        <taxon>Microcystaceae</taxon>
        <taxon>Microcystis</taxon>
    </lineage>
</organism>
<reference evidence="2" key="1">
    <citation type="submission" date="2017-12" db="EMBL/GenBank/DDBJ databases">
        <title>Improved Draft Genome Sequence of Microcystis aeruginosa NIES-298, a Microcystin-Producing Cyanobacterium from Lake Kasumigaura, Japan.</title>
        <authorList>
            <person name="Yamaguchi H."/>
            <person name="Suzuki S."/>
            <person name="Kawachi M."/>
        </authorList>
    </citation>
    <scope>NUCLEOTIDE SEQUENCE [LARGE SCALE GENOMIC DNA]</scope>
    <source>
        <strain evidence="2">NIES-298</strain>
    </source>
</reference>
<dbReference type="RefSeq" id="WP_016516307.1">
    <property type="nucleotide sequence ID" value="NZ_BEIU01000012.1"/>
</dbReference>
<evidence type="ECO:0000313" key="1">
    <source>
        <dbReference type="EMBL" id="GBD51131.1"/>
    </source>
</evidence>
<name>A0A2H6BLS5_MICAE</name>
<protein>
    <submittedName>
        <fullName evidence="1">Uncharacterized protein</fullName>
    </submittedName>
</protein>
<dbReference type="Proteomes" id="UP000236321">
    <property type="component" value="Unassembled WGS sequence"/>
</dbReference>
<dbReference type="AlphaFoldDB" id="A0A2H6BLS5"/>
<sequence>MIVILDSNILSLLVTPIGEDWPEDQKLFTEVYQCTEWFYRLLARGAFLTSSDLCDYEVRRELMRIKSKSVQELDKLRNVIEFQKVSFILLQKAADLWAELRATGQPNKVKENIDIDCILSSQWSLLKEKYPSRRVIIATKNIKDFQNITDCYLWKDIHY</sequence>
<proteinExistence type="predicted"/>
<dbReference type="Gene3D" id="3.40.50.1010">
    <property type="entry name" value="5'-nuclease"/>
    <property type="match status" value="1"/>
</dbReference>
<accession>A0A2H6BLS5</accession>
<dbReference type="InterPro" id="IPR029060">
    <property type="entry name" value="PIN-like_dom_sf"/>
</dbReference>
<dbReference type="EMBL" id="BEYQ01000001">
    <property type="protein sequence ID" value="GBD51131.1"/>
    <property type="molecule type" value="Genomic_DNA"/>
</dbReference>
<evidence type="ECO:0000313" key="2">
    <source>
        <dbReference type="Proteomes" id="UP000236321"/>
    </source>
</evidence>
<dbReference type="SUPFAM" id="SSF88723">
    <property type="entry name" value="PIN domain-like"/>
    <property type="match status" value="1"/>
</dbReference>
<comment type="caution">
    <text evidence="1">The sequence shown here is derived from an EMBL/GenBank/DDBJ whole genome shotgun (WGS) entry which is preliminary data.</text>
</comment>
<gene>
    <name evidence="1" type="ORF">BGM30_02240</name>
</gene>